<dbReference type="EC" id="2.7.13.3" evidence="13"/>
<dbReference type="Pfam" id="PF02518">
    <property type="entry name" value="HATPase_c"/>
    <property type="match status" value="1"/>
</dbReference>
<evidence type="ECO:0000259" key="15">
    <source>
        <dbReference type="PROSITE" id="PS50109"/>
    </source>
</evidence>
<evidence type="ECO:0000313" key="16">
    <source>
        <dbReference type="EMBL" id="TYS67164.1"/>
    </source>
</evidence>
<keyword evidence="12 13" id="KW-0472">Membrane</keyword>
<evidence type="ECO:0000256" key="14">
    <source>
        <dbReference type="SAM" id="Phobius"/>
    </source>
</evidence>
<evidence type="ECO:0000256" key="2">
    <source>
        <dbReference type="ARBA" id="ARBA00004651"/>
    </source>
</evidence>
<evidence type="ECO:0000256" key="5">
    <source>
        <dbReference type="ARBA" id="ARBA00022679"/>
    </source>
</evidence>
<evidence type="ECO:0000313" key="17">
    <source>
        <dbReference type="Proteomes" id="UP000322524"/>
    </source>
</evidence>
<keyword evidence="10 14" id="KW-1133">Transmembrane helix</keyword>
<name>A0A5D4SYS8_9BACI</name>
<dbReference type="GO" id="GO:0000155">
    <property type="term" value="F:phosphorelay sensor kinase activity"/>
    <property type="evidence" value="ECO:0007669"/>
    <property type="project" value="UniProtKB-UniRule"/>
</dbReference>
<evidence type="ECO:0000256" key="6">
    <source>
        <dbReference type="ARBA" id="ARBA00022692"/>
    </source>
</evidence>
<feature type="domain" description="Histidine kinase" evidence="15">
    <location>
        <begin position="148"/>
        <end position="343"/>
    </location>
</feature>
<reference evidence="16 17" key="1">
    <citation type="submission" date="2019-08" db="EMBL/GenBank/DDBJ databases">
        <title>Bacillus genomes from the desert of Cuatro Cienegas, Coahuila.</title>
        <authorList>
            <person name="Olmedo-Alvarez G."/>
        </authorList>
    </citation>
    <scope>NUCLEOTIDE SEQUENCE [LARGE SCALE GENOMIC DNA]</scope>
    <source>
        <strain evidence="16 17">CH28_1T</strain>
    </source>
</reference>
<dbReference type="InterPro" id="IPR003594">
    <property type="entry name" value="HATPase_dom"/>
</dbReference>
<evidence type="ECO:0000256" key="7">
    <source>
        <dbReference type="ARBA" id="ARBA00022741"/>
    </source>
</evidence>
<evidence type="ECO:0000256" key="13">
    <source>
        <dbReference type="PIRNR" id="PIRNR037431"/>
    </source>
</evidence>
<evidence type="ECO:0000256" key="8">
    <source>
        <dbReference type="ARBA" id="ARBA00022777"/>
    </source>
</evidence>
<keyword evidence="4" id="KW-0597">Phosphoprotein</keyword>
<dbReference type="Gene3D" id="1.20.5.1930">
    <property type="match status" value="1"/>
</dbReference>
<dbReference type="PANTHER" id="PTHR24421">
    <property type="entry name" value="NITRATE/NITRITE SENSOR PROTEIN NARX-RELATED"/>
    <property type="match status" value="1"/>
</dbReference>
<feature type="transmembrane region" description="Helical" evidence="14">
    <location>
        <begin position="7"/>
        <end position="29"/>
    </location>
</feature>
<dbReference type="SMART" id="SM00387">
    <property type="entry name" value="HATPase_c"/>
    <property type="match status" value="1"/>
</dbReference>
<feature type="transmembrane region" description="Helical" evidence="14">
    <location>
        <begin position="49"/>
        <end position="71"/>
    </location>
</feature>
<dbReference type="Gene3D" id="3.30.565.10">
    <property type="entry name" value="Histidine kinase-like ATPase, C-terminal domain"/>
    <property type="match status" value="1"/>
</dbReference>
<dbReference type="EMBL" id="VTEV01000006">
    <property type="protein sequence ID" value="TYS67164.1"/>
    <property type="molecule type" value="Genomic_DNA"/>
</dbReference>
<dbReference type="SUPFAM" id="SSF55874">
    <property type="entry name" value="ATPase domain of HSP90 chaperone/DNA topoisomerase II/histidine kinase"/>
    <property type="match status" value="1"/>
</dbReference>
<comment type="caution">
    <text evidence="16">The sequence shown here is derived from an EMBL/GenBank/DDBJ whole genome shotgun (WGS) entry which is preliminary data.</text>
</comment>
<organism evidence="16 17">
    <name type="scientific">Sutcliffiella horikoshii</name>
    <dbReference type="NCBI Taxonomy" id="79883"/>
    <lineage>
        <taxon>Bacteria</taxon>
        <taxon>Bacillati</taxon>
        <taxon>Bacillota</taxon>
        <taxon>Bacilli</taxon>
        <taxon>Bacillales</taxon>
        <taxon>Bacillaceae</taxon>
        <taxon>Sutcliffiella</taxon>
    </lineage>
</organism>
<dbReference type="InterPro" id="IPR011712">
    <property type="entry name" value="Sig_transdc_His_kin_sub3_dim/P"/>
</dbReference>
<keyword evidence="9 13" id="KW-0067">ATP-binding</keyword>
<dbReference type="GO" id="GO:0005886">
    <property type="term" value="C:plasma membrane"/>
    <property type="evidence" value="ECO:0007669"/>
    <property type="project" value="UniProtKB-SubCell"/>
</dbReference>
<dbReference type="STRING" id="79883.GCA_001636495_01369"/>
<keyword evidence="5 13" id="KW-0808">Transferase</keyword>
<dbReference type="AlphaFoldDB" id="A0A5D4SYS8"/>
<keyword evidence="8 13" id="KW-0418">Kinase</keyword>
<comment type="subcellular location">
    <subcellularLocation>
        <location evidence="2 13">Cell membrane</location>
        <topology evidence="2 13">Multi-pass membrane protein</topology>
    </subcellularLocation>
</comment>
<dbReference type="PANTHER" id="PTHR24421:SF37">
    <property type="entry name" value="SENSOR HISTIDINE KINASE NARS"/>
    <property type="match status" value="1"/>
</dbReference>
<gene>
    <name evidence="16" type="ORF">FZC76_16725</name>
</gene>
<comment type="catalytic activity">
    <reaction evidence="1 13">
        <text>ATP + protein L-histidine = ADP + protein N-phospho-L-histidine.</text>
        <dbReference type="EC" id="2.7.13.3"/>
    </reaction>
</comment>
<dbReference type="PIRSF" id="PIRSF037431">
    <property type="entry name" value="STHK_LiaS"/>
    <property type="match status" value="1"/>
</dbReference>
<dbReference type="InterPro" id="IPR050482">
    <property type="entry name" value="Sensor_HK_TwoCompSys"/>
</dbReference>
<dbReference type="InterPro" id="IPR017202">
    <property type="entry name" value="LiaS/VraS"/>
</dbReference>
<keyword evidence="7 13" id="KW-0547">Nucleotide-binding</keyword>
<evidence type="ECO:0000256" key="1">
    <source>
        <dbReference type="ARBA" id="ARBA00000085"/>
    </source>
</evidence>
<sequence length="347" mass="39439">MSTLQRQVLWASCISLISFIVIGAVTYFFFPVISLKALWMLKVMDLPFILFLFIVSLGLGILFGLFSGLYWKKQINTVYEELKAVEQGRTLREVPGSNVQELALMEEVIWKLHSQIQEQAKISQKIANEKAEDLEIRIQEIVSQERNRLARELHDSVSQQLFAASMLMSALTETRGESGTDNSETKQLKLVEEMIHQSQLEMRALLLHLRPVALKGKTLQEGAEELLVELIQKVPMSITWKIERFSIDKGVEDHLFRILQETLSNTLRHSKANAVEVLLIQRENFIILRVVDDGIGFDVEQARAGSYGLQNMHERAVELGGTLKIVSVENEGTRLEVKVPKLNVEEA</sequence>
<dbReference type="Proteomes" id="UP000322524">
    <property type="component" value="Unassembled WGS sequence"/>
</dbReference>
<evidence type="ECO:0000256" key="4">
    <source>
        <dbReference type="ARBA" id="ARBA00022553"/>
    </source>
</evidence>
<dbReference type="GO" id="GO:0046983">
    <property type="term" value="F:protein dimerization activity"/>
    <property type="evidence" value="ECO:0007669"/>
    <property type="project" value="InterPro"/>
</dbReference>
<proteinExistence type="predicted"/>
<keyword evidence="3 13" id="KW-1003">Cell membrane</keyword>
<keyword evidence="6 14" id="KW-0812">Transmembrane</keyword>
<dbReference type="InterPro" id="IPR005467">
    <property type="entry name" value="His_kinase_dom"/>
</dbReference>
<dbReference type="InterPro" id="IPR036890">
    <property type="entry name" value="HATPase_C_sf"/>
</dbReference>
<keyword evidence="11 13" id="KW-0902">Two-component regulatory system</keyword>
<evidence type="ECO:0000256" key="11">
    <source>
        <dbReference type="ARBA" id="ARBA00023012"/>
    </source>
</evidence>
<accession>A0A5D4SYS8</accession>
<dbReference type="RefSeq" id="WP_148989307.1">
    <property type="nucleotide sequence ID" value="NZ_VTEV01000006.1"/>
</dbReference>
<evidence type="ECO:0000256" key="12">
    <source>
        <dbReference type="ARBA" id="ARBA00023136"/>
    </source>
</evidence>
<evidence type="ECO:0000256" key="10">
    <source>
        <dbReference type="ARBA" id="ARBA00022989"/>
    </source>
</evidence>
<dbReference type="CDD" id="cd16917">
    <property type="entry name" value="HATPase_UhpB-NarQ-NarX-like"/>
    <property type="match status" value="1"/>
</dbReference>
<evidence type="ECO:0000256" key="3">
    <source>
        <dbReference type="ARBA" id="ARBA00022475"/>
    </source>
</evidence>
<dbReference type="Pfam" id="PF07730">
    <property type="entry name" value="HisKA_3"/>
    <property type="match status" value="1"/>
</dbReference>
<dbReference type="OrthoDB" id="9795828at2"/>
<dbReference type="PROSITE" id="PS50109">
    <property type="entry name" value="HIS_KIN"/>
    <property type="match status" value="1"/>
</dbReference>
<protein>
    <recommendedName>
        <fullName evidence="13">Sensor histidine kinase</fullName>
        <ecNumber evidence="13">2.7.13.3</ecNumber>
    </recommendedName>
</protein>
<dbReference type="GO" id="GO:0005524">
    <property type="term" value="F:ATP binding"/>
    <property type="evidence" value="ECO:0007669"/>
    <property type="project" value="UniProtKB-UniRule"/>
</dbReference>
<evidence type="ECO:0000256" key="9">
    <source>
        <dbReference type="ARBA" id="ARBA00022840"/>
    </source>
</evidence>